<dbReference type="Proteomes" id="UP000504611">
    <property type="component" value="Unplaced"/>
</dbReference>
<dbReference type="OrthoDB" id="1732682at2759"/>
<proteinExistence type="predicted"/>
<organism evidence="2 3">
    <name type="scientific">Notothenia coriiceps</name>
    <name type="common">black rockcod</name>
    <dbReference type="NCBI Taxonomy" id="8208"/>
    <lineage>
        <taxon>Eukaryota</taxon>
        <taxon>Metazoa</taxon>
        <taxon>Chordata</taxon>
        <taxon>Craniata</taxon>
        <taxon>Vertebrata</taxon>
        <taxon>Euteleostomi</taxon>
        <taxon>Actinopterygii</taxon>
        <taxon>Neopterygii</taxon>
        <taxon>Teleostei</taxon>
        <taxon>Neoteleostei</taxon>
        <taxon>Acanthomorphata</taxon>
        <taxon>Eupercaria</taxon>
        <taxon>Perciformes</taxon>
        <taxon>Notothenioidei</taxon>
        <taxon>Nototheniidae</taxon>
        <taxon>Notothenia</taxon>
    </lineage>
</organism>
<feature type="compositionally biased region" description="Low complexity" evidence="1">
    <location>
        <begin position="35"/>
        <end position="53"/>
    </location>
</feature>
<dbReference type="Gene3D" id="3.90.1150.10">
    <property type="entry name" value="Aspartate Aminotransferase, domain 1"/>
    <property type="match status" value="1"/>
</dbReference>
<evidence type="ECO:0000313" key="3">
    <source>
        <dbReference type="RefSeq" id="XP_010779235.1"/>
    </source>
</evidence>
<accession>A0A6I9NW70</accession>
<keyword evidence="2" id="KW-1185">Reference proteome</keyword>
<dbReference type="InterPro" id="IPR015422">
    <property type="entry name" value="PyrdxlP-dep_Trfase_small"/>
</dbReference>
<sequence length="134" mass="14699">MSATRMQLLSPRNVRLLSRGRNELLAGAGPRVCSLTSPPLSSSSPGRALSSLSATRRGLPKEKMSENGVLPRAKVLTIDSMNPTVKKVEYAVRGPIVQRALELERELSEVCTRCLISMDNICSLYFKLTPNMLL</sequence>
<reference evidence="3" key="1">
    <citation type="submission" date="2025-08" db="UniProtKB">
        <authorList>
            <consortium name="RefSeq"/>
        </authorList>
    </citation>
    <scope>IDENTIFICATION</scope>
    <source>
        <tissue evidence="3">Muscle</tissue>
    </source>
</reference>
<feature type="region of interest" description="Disordered" evidence="1">
    <location>
        <begin position="35"/>
        <end position="66"/>
    </location>
</feature>
<gene>
    <name evidence="3" type="primary">LOC104953898</name>
</gene>
<dbReference type="GeneID" id="104953898"/>
<dbReference type="RefSeq" id="XP_010779235.1">
    <property type="nucleotide sequence ID" value="XM_010780933.1"/>
</dbReference>
<dbReference type="KEGG" id="ncc:104953898"/>
<evidence type="ECO:0000256" key="1">
    <source>
        <dbReference type="SAM" id="MobiDB-lite"/>
    </source>
</evidence>
<protein>
    <submittedName>
        <fullName evidence="3">Alanine aminotransferase 2-like</fullName>
    </submittedName>
</protein>
<evidence type="ECO:0000313" key="2">
    <source>
        <dbReference type="Proteomes" id="UP000504611"/>
    </source>
</evidence>
<name>A0A6I9NW70_9TELE</name>
<dbReference type="AlphaFoldDB" id="A0A6I9NW70"/>